<sequence>MTLEAMRKQGGGHSPPAPHPPPSSSSSARVFGAFSCGSLRHRFWRARRGVRRFRTLSCVLGVATICFFFCCVVLTQTQGWGWDWYGDGVAVFRKQQGLNEAHHRFRCLRTEELVFSAKRFAEDPLEAIYALMFQTSSATTPSQPYAFRPEWVMLNGGASEGRMNSVERLSAYCAARVAERPSWRTASWQQASASNTSAFSVSVSPRYLANASYTATGSPVCLRSGRIYLTDAPIRAGIAEFQAAELEVLSLTDDLLSPPSSHASDAVVRVVPAMAVLLRGAWIATHFFHLVTDALEALHSTYQTWQDGVLLRIPTQTVLLHQPESNWADRHGDTHGKMELSAALANAFSSPELAHGSPYNSSFLLRTTSRHCAELEVNATAAVAPAPASRETPPRESLATAPTVCFCDALLVTTHRLPVLKRDMLYGIQDWAARQFRASPYGVNRSVQKMERLRLQHTSLSWTSTLWGFGAYVASPLSPSYRPRALFVHRTTRLIANASRYAEWMREAGFRVEEVYLENHTAAQQYHLGRYADIVVGMHGLGIGHAMWMERSPPRCRTVIEFRPWVIASMPTQPVLILERAMQYHFVIIPPIDVCFGPSVANPAEERELLLSAARMVNAFRYPSFTDQIAIYDDERVKRVIADVRQHLERCLPP</sequence>
<evidence type="ECO:0000313" key="11">
    <source>
        <dbReference type="EMBL" id="AIN96252.1"/>
    </source>
</evidence>
<evidence type="ECO:0000259" key="10">
    <source>
        <dbReference type="Pfam" id="PF04577"/>
    </source>
</evidence>
<keyword evidence="12" id="KW-1185">Reference proteome</keyword>
<dbReference type="Pfam" id="PF04577">
    <property type="entry name" value="Glyco_transf_61"/>
    <property type="match status" value="1"/>
</dbReference>
<dbReference type="KEGG" id="lpan:LPMP_110560"/>
<evidence type="ECO:0000313" key="12">
    <source>
        <dbReference type="Proteomes" id="UP000063063"/>
    </source>
</evidence>
<evidence type="ECO:0000256" key="3">
    <source>
        <dbReference type="ARBA" id="ARBA00022679"/>
    </source>
</evidence>
<feature type="domain" description="Glycosyltransferase 61 catalytic" evidence="10">
    <location>
        <begin position="324"/>
        <end position="551"/>
    </location>
</feature>
<evidence type="ECO:0000256" key="8">
    <source>
        <dbReference type="SAM" id="MobiDB-lite"/>
    </source>
</evidence>
<dbReference type="GO" id="GO:0016757">
    <property type="term" value="F:glycosyltransferase activity"/>
    <property type="evidence" value="ECO:0007669"/>
    <property type="project" value="UniProtKB-KW"/>
</dbReference>
<evidence type="ECO:0000256" key="2">
    <source>
        <dbReference type="ARBA" id="ARBA00022676"/>
    </source>
</evidence>
<dbReference type="GO" id="GO:0016020">
    <property type="term" value="C:membrane"/>
    <property type="evidence" value="ECO:0007669"/>
    <property type="project" value="UniProtKB-SubCell"/>
</dbReference>
<gene>
    <name evidence="11" type="ORF">LPMP_110560</name>
</gene>
<evidence type="ECO:0000256" key="7">
    <source>
        <dbReference type="ARBA" id="ARBA00023180"/>
    </source>
</evidence>
<organism evidence="11 12">
    <name type="scientific">Leishmania panamensis</name>
    <dbReference type="NCBI Taxonomy" id="5679"/>
    <lineage>
        <taxon>Eukaryota</taxon>
        <taxon>Discoba</taxon>
        <taxon>Euglenozoa</taxon>
        <taxon>Kinetoplastea</taxon>
        <taxon>Metakinetoplastina</taxon>
        <taxon>Trypanosomatida</taxon>
        <taxon>Trypanosomatidae</taxon>
        <taxon>Leishmaniinae</taxon>
        <taxon>Leishmania</taxon>
        <taxon>Leishmania guyanensis species complex</taxon>
    </lineage>
</organism>
<keyword evidence="4 9" id="KW-0812">Transmembrane</keyword>
<feature type="transmembrane region" description="Helical" evidence="9">
    <location>
        <begin position="55"/>
        <end position="75"/>
    </location>
</feature>
<dbReference type="VEuPathDB" id="TriTrypDB:LPAL13_110009600"/>
<reference evidence="11 12" key="1">
    <citation type="journal article" date="2015" name="Sci. Rep.">
        <title>The genome of Leishmania panamensis: insights into genomics of the L. (Viannia) subgenus.</title>
        <authorList>
            <person name="Llanes A."/>
            <person name="Restrepo C.M."/>
            <person name="Vecchio G.D."/>
            <person name="Anguizola F.J."/>
            <person name="Lleonart R."/>
        </authorList>
    </citation>
    <scope>NUCLEOTIDE SEQUENCE [LARGE SCALE GENOMIC DNA]</scope>
    <source>
        <strain evidence="11 12">MHOM/PA/94/PSC-1</strain>
    </source>
</reference>
<keyword evidence="5 9" id="KW-1133">Transmembrane helix</keyword>
<dbReference type="EMBL" id="CP009380">
    <property type="protein sequence ID" value="AIN96252.1"/>
    <property type="molecule type" value="Genomic_DNA"/>
</dbReference>
<proteinExistence type="predicted"/>
<dbReference type="PANTHER" id="PTHR20961">
    <property type="entry name" value="GLYCOSYLTRANSFERASE"/>
    <property type="match status" value="1"/>
</dbReference>
<keyword evidence="6 9" id="KW-0472">Membrane</keyword>
<protein>
    <submittedName>
        <fullName evidence="11">Glycosyltransferase, putative</fullName>
    </submittedName>
</protein>
<evidence type="ECO:0000256" key="9">
    <source>
        <dbReference type="SAM" id="Phobius"/>
    </source>
</evidence>
<dbReference type="GeneID" id="22572921"/>
<name>A0A088RJT7_LEIPA</name>
<dbReference type="OrthoDB" id="529273at2759"/>
<dbReference type="InterPro" id="IPR007657">
    <property type="entry name" value="Glycosyltransferase_61"/>
</dbReference>
<dbReference type="Proteomes" id="UP000063063">
    <property type="component" value="Chromosome 11"/>
</dbReference>
<keyword evidence="7" id="KW-0325">Glycoprotein</keyword>
<accession>A0A088RJT7</accession>
<dbReference type="eggNOG" id="ENOG502S94Z">
    <property type="taxonomic scope" value="Eukaryota"/>
</dbReference>
<evidence type="ECO:0000256" key="1">
    <source>
        <dbReference type="ARBA" id="ARBA00004167"/>
    </source>
</evidence>
<evidence type="ECO:0000256" key="4">
    <source>
        <dbReference type="ARBA" id="ARBA00022692"/>
    </source>
</evidence>
<feature type="region of interest" description="Disordered" evidence="8">
    <location>
        <begin position="1"/>
        <end position="28"/>
    </location>
</feature>
<comment type="subcellular location">
    <subcellularLocation>
        <location evidence="1">Membrane</location>
        <topology evidence="1">Single-pass membrane protein</topology>
    </subcellularLocation>
</comment>
<evidence type="ECO:0000256" key="5">
    <source>
        <dbReference type="ARBA" id="ARBA00022989"/>
    </source>
</evidence>
<dbReference type="VEuPathDB" id="TriTrypDB:LPMP_110560"/>
<dbReference type="RefSeq" id="XP_010696905.1">
    <property type="nucleotide sequence ID" value="XM_010698603.1"/>
</dbReference>
<keyword evidence="2" id="KW-0328">Glycosyltransferase</keyword>
<dbReference type="AlphaFoldDB" id="A0A088RJT7"/>
<evidence type="ECO:0000256" key="6">
    <source>
        <dbReference type="ARBA" id="ARBA00023136"/>
    </source>
</evidence>
<dbReference type="InterPro" id="IPR049625">
    <property type="entry name" value="Glyco_transf_61_cat"/>
</dbReference>
<keyword evidence="3" id="KW-0808">Transferase</keyword>
<dbReference type="PANTHER" id="PTHR20961:SF38">
    <property type="entry name" value="PROTEIN O-LINKED-MANNOSE BETA-1,4-N-ACETYLGLUCOSAMINYLTRANSFERASE 2"/>
    <property type="match status" value="1"/>
</dbReference>